<feature type="domain" description="Pyruvate/ketoisovalerate oxidoreductase catalytic" evidence="2">
    <location>
        <begin position="14"/>
        <end position="191"/>
    </location>
</feature>
<dbReference type="OrthoDB" id="9800445at2"/>
<name>B9M226_GEODF</name>
<dbReference type="NCBIfam" id="NF005325">
    <property type="entry name" value="PRK06853.1-5"/>
    <property type="match status" value="1"/>
</dbReference>
<evidence type="ECO:0000313" key="3">
    <source>
        <dbReference type="EMBL" id="ACM21144.1"/>
    </source>
</evidence>
<dbReference type="Proteomes" id="UP000007721">
    <property type="component" value="Chromosome"/>
</dbReference>
<dbReference type="STRING" id="316067.Geob_2795"/>
<dbReference type="eggNOG" id="COG1014">
    <property type="taxonomic scope" value="Bacteria"/>
</dbReference>
<reference evidence="3 4" key="1">
    <citation type="submission" date="2009-01" db="EMBL/GenBank/DDBJ databases">
        <title>Complete sequence of Geobacter sp. FRC-32.</title>
        <authorList>
            <consortium name="US DOE Joint Genome Institute"/>
            <person name="Lucas S."/>
            <person name="Copeland A."/>
            <person name="Lapidus A."/>
            <person name="Glavina del Rio T."/>
            <person name="Dalin E."/>
            <person name="Tice H."/>
            <person name="Bruce D."/>
            <person name="Goodwin L."/>
            <person name="Pitluck S."/>
            <person name="Saunders E."/>
            <person name="Brettin T."/>
            <person name="Detter J.C."/>
            <person name="Han C."/>
            <person name="Larimer F."/>
            <person name="Land M."/>
            <person name="Hauser L."/>
            <person name="Kyrpides N."/>
            <person name="Ovchinnikova G."/>
            <person name="Kostka J."/>
            <person name="Richardson P."/>
        </authorList>
    </citation>
    <scope>NUCLEOTIDE SEQUENCE [LARGE SCALE GENOMIC DNA]</scope>
    <source>
        <strain evidence="4">DSM 22248 / JCM 15807 / FRC-32</strain>
    </source>
</reference>
<proteinExistence type="predicted"/>
<gene>
    <name evidence="3" type="primary">iorB-1</name>
    <name evidence="3" type="ordered locus">Geob_2795</name>
</gene>
<dbReference type="AlphaFoldDB" id="B9M226"/>
<dbReference type="PANTHER" id="PTHR43854">
    <property type="entry name" value="INDOLEPYRUVATE OXIDOREDUCTASE SUBUNIT IORB"/>
    <property type="match status" value="1"/>
</dbReference>
<dbReference type="NCBIfam" id="NF005322">
    <property type="entry name" value="PRK06853.1-2"/>
    <property type="match status" value="1"/>
</dbReference>
<dbReference type="Gene3D" id="3.40.920.10">
    <property type="entry name" value="Pyruvate-ferredoxin oxidoreductase, PFOR, domain III"/>
    <property type="match status" value="1"/>
</dbReference>
<dbReference type="PANTHER" id="PTHR43854:SF1">
    <property type="entry name" value="INDOLEPYRUVATE OXIDOREDUCTASE SUBUNIT IORB"/>
    <property type="match status" value="1"/>
</dbReference>
<dbReference type="HOGENOM" id="CLU_087284_1_1_7"/>
<dbReference type="InterPro" id="IPR052198">
    <property type="entry name" value="IorB_Oxidoreductase"/>
</dbReference>
<evidence type="ECO:0000259" key="2">
    <source>
        <dbReference type="Pfam" id="PF01558"/>
    </source>
</evidence>
<keyword evidence="1" id="KW-0560">Oxidoreductase</keyword>
<organism evidence="3 4">
    <name type="scientific">Geotalea daltonii (strain DSM 22248 / JCM 15807 / FRC-32)</name>
    <name type="common">Geobacter daltonii</name>
    <dbReference type="NCBI Taxonomy" id="316067"/>
    <lineage>
        <taxon>Bacteria</taxon>
        <taxon>Pseudomonadati</taxon>
        <taxon>Thermodesulfobacteriota</taxon>
        <taxon>Desulfuromonadia</taxon>
        <taxon>Geobacterales</taxon>
        <taxon>Geobacteraceae</taxon>
        <taxon>Geotalea</taxon>
    </lineage>
</organism>
<dbReference type="InterPro" id="IPR002869">
    <property type="entry name" value="Pyrv_flavodox_OxRed_cen"/>
</dbReference>
<dbReference type="RefSeq" id="WP_012647872.1">
    <property type="nucleotide sequence ID" value="NC_011979.1"/>
</dbReference>
<keyword evidence="3" id="KW-0670">Pyruvate</keyword>
<protein>
    <submittedName>
        <fullName evidence="3">Indolepyruvate:ferredoxin oxidoreductase, beta subunit</fullName>
    </submittedName>
</protein>
<dbReference type="GO" id="GO:0016903">
    <property type="term" value="F:oxidoreductase activity, acting on the aldehyde or oxo group of donors"/>
    <property type="evidence" value="ECO:0007669"/>
    <property type="project" value="InterPro"/>
</dbReference>
<accession>B9M226</accession>
<evidence type="ECO:0000256" key="1">
    <source>
        <dbReference type="ARBA" id="ARBA00023002"/>
    </source>
</evidence>
<dbReference type="SUPFAM" id="SSF53323">
    <property type="entry name" value="Pyruvate-ferredoxin oxidoreductase, PFOR, domain III"/>
    <property type="match status" value="1"/>
</dbReference>
<dbReference type="Pfam" id="PF01558">
    <property type="entry name" value="POR"/>
    <property type="match status" value="1"/>
</dbReference>
<dbReference type="InterPro" id="IPR019752">
    <property type="entry name" value="Pyrv/ketoisovalerate_OxRed_cat"/>
</dbReference>
<evidence type="ECO:0000313" key="4">
    <source>
        <dbReference type="Proteomes" id="UP000007721"/>
    </source>
</evidence>
<keyword evidence="4" id="KW-1185">Reference proteome</keyword>
<sequence length="193" mass="20811">MSGKITNILMVGVGGQGTLLASEILSEVLKEAGFDVKKSEIHGMSQRGGSVVSHVRFGNEVNSPIIPEGEADILLGFELLESYRYLPLLKKGCKLVVNDLKINPSIVSTGGEAYPEGLEEKIRQRFPDCILLDGLKLATSAGNAKTANTVLIGALSKRLDIDEKYWLAAIGKMVPPKAVEINRKAFYLGREAA</sequence>
<dbReference type="KEGG" id="geo:Geob_2795"/>
<dbReference type="EMBL" id="CP001390">
    <property type="protein sequence ID" value="ACM21144.1"/>
    <property type="molecule type" value="Genomic_DNA"/>
</dbReference>